<name>A0A1F6GAR8_9PROT</name>
<dbReference type="AlphaFoldDB" id="A0A1F6GAR8"/>
<evidence type="ECO:0000256" key="1">
    <source>
        <dbReference type="ARBA" id="ARBA00006100"/>
    </source>
</evidence>
<protein>
    <recommendedName>
        <fullName evidence="2">Heme chaperone HemW</fullName>
    </recommendedName>
</protein>
<dbReference type="InterPro" id="IPR004559">
    <property type="entry name" value="HemW-like"/>
</dbReference>
<comment type="similarity">
    <text evidence="1">Belongs to the anaerobic coproporphyrinogen-III oxidase family. HemW subfamily.</text>
</comment>
<dbReference type="GO" id="GO:0005737">
    <property type="term" value="C:cytoplasm"/>
    <property type="evidence" value="ECO:0007669"/>
    <property type="project" value="UniProtKB-SubCell"/>
</dbReference>
<keyword evidence="2" id="KW-0479">Metal-binding</keyword>
<dbReference type="SUPFAM" id="SSF102114">
    <property type="entry name" value="Radical SAM enzymes"/>
    <property type="match status" value="1"/>
</dbReference>
<dbReference type="STRING" id="1817772.A2527_08550"/>
<keyword evidence="2" id="KW-0408">Iron</keyword>
<keyword evidence="2" id="KW-0949">S-adenosyl-L-methionine</keyword>
<dbReference type="CDD" id="cd01335">
    <property type="entry name" value="Radical_SAM"/>
    <property type="match status" value="1"/>
</dbReference>
<dbReference type="Pfam" id="PF04055">
    <property type="entry name" value="Radical_SAM"/>
    <property type="match status" value="1"/>
</dbReference>
<dbReference type="GO" id="GO:0051539">
    <property type="term" value="F:4 iron, 4 sulfur cluster binding"/>
    <property type="evidence" value="ECO:0007669"/>
    <property type="project" value="UniProtKB-UniRule"/>
</dbReference>
<evidence type="ECO:0000256" key="2">
    <source>
        <dbReference type="RuleBase" id="RU364116"/>
    </source>
</evidence>
<dbReference type="InterPro" id="IPR058240">
    <property type="entry name" value="rSAM_sf"/>
</dbReference>
<keyword evidence="2" id="KW-0963">Cytoplasm</keyword>
<dbReference type="InterPro" id="IPR007197">
    <property type="entry name" value="rSAM"/>
</dbReference>
<evidence type="ECO:0000259" key="3">
    <source>
        <dbReference type="PROSITE" id="PS51918"/>
    </source>
</evidence>
<feature type="domain" description="Radical SAM core" evidence="3">
    <location>
        <begin position="1"/>
        <end position="232"/>
    </location>
</feature>
<dbReference type="GO" id="GO:0006779">
    <property type="term" value="P:porphyrin-containing compound biosynthetic process"/>
    <property type="evidence" value="ECO:0007669"/>
    <property type="project" value="InterPro"/>
</dbReference>
<accession>A0A1F6GAR8</accession>
<dbReference type="SMART" id="SM00729">
    <property type="entry name" value="Elp3"/>
    <property type="match status" value="1"/>
</dbReference>
<dbReference type="InterPro" id="IPR006638">
    <property type="entry name" value="Elp3/MiaA/NifB-like_rSAM"/>
</dbReference>
<keyword evidence="2" id="KW-0411">Iron-sulfur</keyword>
<dbReference type="GO" id="GO:0004109">
    <property type="term" value="F:coproporphyrinogen oxidase activity"/>
    <property type="evidence" value="ECO:0007669"/>
    <property type="project" value="InterPro"/>
</dbReference>
<comment type="function">
    <text evidence="2">Probably acts as a heme chaperone, transferring heme to an unknown acceptor. Binds one molecule of heme per monomer, possibly covalently. Binds 1 [4Fe-4S] cluster. The cluster is coordinated with 3 cysteines and an exchangeable S-adenosyl-L-methionine.</text>
</comment>
<comment type="subcellular location">
    <subcellularLocation>
        <location evidence="2">Cytoplasm</location>
    </subcellularLocation>
</comment>
<organism evidence="4 5">
    <name type="scientific">Candidatus Lambdaproteobacteria bacterium RIFOXYD2_FULL_50_16</name>
    <dbReference type="NCBI Taxonomy" id="1817772"/>
    <lineage>
        <taxon>Bacteria</taxon>
        <taxon>Pseudomonadati</taxon>
        <taxon>Pseudomonadota</taxon>
        <taxon>Candidatus Lambdaproteobacteria</taxon>
    </lineage>
</organism>
<comment type="caution">
    <text evidence="4">The sequence shown here is derived from an EMBL/GenBank/DDBJ whole genome shotgun (WGS) entry which is preliminary data.</text>
</comment>
<dbReference type="InterPro" id="IPR023404">
    <property type="entry name" value="rSAM_horseshoe"/>
</dbReference>
<dbReference type="PANTHER" id="PTHR13932">
    <property type="entry name" value="COPROPORPHYRINIGEN III OXIDASE"/>
    <property type="match status" value="1"/>
</dbReference>
<dbReference type="SFLD" id="SFLDF00562">
    <property type="entry name" value="HemN-like__clustered_with_heat"/>
    <property type="match status" value="1"/>
</dbReference>
<dbReference type="Gene3D" id="3.80.30.20">
    <property type="entry name" value="tm_1862 like domain"/>
    <property type="match status" value="1"/>
</dbReference>
<dbReference type="PROSITE" id="PS51918">
    <property type="entry name" value="RADICAL_SAM"/>
    <property type="match status" value="1"/>
</dbReference>
<dbReference type="SFLD" id="SFLDG01065">
    <property type="entry name" value="anaerobic_coproporphyrinogen-I"/>
    <property type="match status" value="1"/>
</dbReference>
<evidence type="ECO:0000313" key="4">
    <source>
        <dbReference type="EMBL" id="OGG95212.1"/>
    </source>
</evidence>
<sequence length="377" mass="41999">MSPLHSVYIHLPFCREICPFCGFAVLKDPGRGLDFYIDLLLVEWEGLNRQFELDCKPLRSIYLGGGTPSRHTPAQLKRLLTALGPLPPQVSIELNPEDVTPDYAQALAEVGFNRVSLGVQSFDNTCLKALGRVHFAEDVHKGIAALQKAGLNDFNLDFIFGYPGQSPQAFEADLAAFTQSAATHLSAYALSVEPGSKLGRKPAWGLWLNENEGLVAEQYLKVIEAFESSGRKQYEVSNFAKSGKESVQNLSNWGGENYIGLGLGAHGRIGDLRYSNWRRMQRYKAEAAIGPWEWSEIMGPEEMLAEAWMLGLRQPKGVAIQDFFKQPEAAARVLENLPQSGWFNLIEGRLKLTAGGFLLADELTSYLWTRQNLQEYL</sequence>
<gene>
    <name evidence="4" type="ORF">A2527_08550</name>
</gene>
<evidence type="ECO:0000313" key="5">
    <source>
        <dbReference type="Proteomes" id="UP000178449"/>
    </source>
</evidence>
<proteinExistence type="inferred from homology"/>
<keyword evidence="2" id="KW-0004">4Fe-4S</keyword>
<dbReference type="SFLD" id="SFLDS00029">
    <property type="entry name" value="Radical_SAM"/>
    <property type="match status" value="1"/>
</dbReference>
<dbReference type="NCBIfam" id="TIGR00539">
    <property type="entry name" value="hemN_rel"/>
    <property type="match status" value="1"/>
</dbReference>
<reference evidence="4 5" key="1">
    <citation type="journal article" date="2016" name="Nat. Commun.">
        <title>Thousands of microbial genomes shed light on interconnected biogeochemical processes in an aquifer system.</title>
        <authorList>
            <person name="Anantharaman K."/>
            <person name="Brown C.T."/>
            <person name="Hug L.A."/>
            <person name="Sharon I."/>
            <person name="Castelle C.J."/>
            <person name="Probst A.J."/>
            <person name="Thomas B.C."/>
            <person name="Singh A."/>
            <person name="Wilkins M.J."/>
            <person name="Karaoz U."/>
            <person name="Brodie E.L."/>
            <person name="Williams K.H."/>
            <person name="Hubbard S.S."/>
            <person name="Banfield J.F."/>
        </authorList>
    </citation>
    <scope>NUCLEOTIDE SEQUENCE [LARGE SCALE GENOMIC DNA]</scope>
</reference>
<keyword evidence="2" id="KW-0349">Heme</keyword>
<dbReference type="Proteomes" id="UP000178449">
    <property type="component" value="Unassembled WGS sequence"/>
</dbReference>
<dbReference type="EMBL" id="MFNE01000026">
    <property type="protein sequence ID" value="OGG95212.1"/>
    <property type="molecule type" value="Genomic_DNA"/>
</dbReference>
<dbReference type="InterPro" id="IPR034505">
    <property type="entry name" value="Coproporphyrinogen-III_oxidase"/>
</dbReference>
<keyword evidence="2" id="KW-0143">Chaperone</keyword>
<dbReference type="PANTHER" id="PTHR13932:SF5">
    <property type="entry name" value="RADICAL S-ADENOSYL METHIONINE DOMAIN-CONTAINING PROTEIN 1, MITOCHONDRIAL"/>
    <property type="match status" value="1"/>
</dbReference>
<dbReference type="GO" id="GO:0046872">
    <property type="term" value="F:metal ion binding"/>
    <property type="evidence" value="ECO:0007669"/>
    <property type="project" value="UniProtKB-UniRule"/>
</dbReference>